<dbReference type="EMBL" id="AUZY01009799">
    <property type="protein sequence ID" value="EQD40878.1"/>
    <property type="molecule type" value="Genomic_DNA"/>
</dbReference>
<dbReference type="Pfam" id="PF23477">
    <property type="entry name" value="zf_Tbcl_2"/>
    <property type="match status" value="1"/>
</dbReference>
<evidence type="ECO:0000259" key="2">
    <source>
        <dbReference type="Pfam" id="PF23477"/>
    </source>
</evidence>
<comment type="caution">
    <text evidence="3">The sequence shown here is derived from an EMBL/GenBank/DDBJ whole genome shotgun (WGS) entry which is preliminary data.</text>
</comment>
<dbReference type="InterPro" id="IPR026363">
    <property type="entry name" value="CxxC-x17-CxxC_dom"/>
</dbReference>
<reference evidence="3" key="1">
    <citation type="submission" date="2013-08" db="EMBL/GenBank/DDBJ databases">
        <authorList>
            <person name="Mendez C."/>
            <person name="Richter M."/>
            <person name="Ferrer M."/>
            <person name="Sanchez J."/>
        </authorList>
    </citation>
    <scope>NUCLEOTIDE SEQUENCE</scope>
</reference>
<feature type="non-terminal residue" evidence="3">
    <location>
        <position position="1"/>
    </location>
</feature>
<dbReference type="Pfam" id="PF13451">
    <property type="entry name" value="zf_Tbcl"/>
    <property type="match status" value="1"/>
</dbReference>
<dbReference type="NCBIfam" id="TIGR04272">
    <property type="entry name" value="cxxc_cxxc_Mbark"/>
    <property type="match status" value="1"/>
</dbReference>
<organism evidence="3">
    <name type="scientific">mine drainage metagenome</name>
    <dbReference type="NCBI Taxonomy" id="410659"/>
    <lineage>
        <taxon>unclassified sequences</taxon>
        <taxon>metagenomes</taxon>
        <taxon>ecological metagenomes</taxon>
    </lineage>
</organism>
<feature type="domain" description="Probable zinc-binding" evidence="1">
    <location>
        <begin position="2"/>
        <end position="29"/>
    </location>
</feature>
<dbReference type="InterPro" id="IPR025306">
    <property type="entry name" value="Zn-bnd_dom_prob"/>
</dbReference>
<gene>
    <name evidence="3" type="ORF">B1B_14760</name>
</gene>
<evidence type="ECO:0000259" key="1">
    <source>
        <dbReference type="Pfam" id="PF13451"/>
    </source>
</evidence>
<name>T0Z7A2_9ZZZZ</name>
<reference evidence="3" key="2">
    <citation type="journal article" date="2014" name="ISME J.">
        <title>Microbial stratification in low pH oxic and suboxic macroscopic growths along an acid mine drainage.</title>
        <authorList>
            <person name="Mendez-Garcia C."/>
            <person name="Mesa V."/>
            <person name="Sprenger R.R."/>
            <person name="Richter M."/>
            <person name="Diez M.S."/>
            <person name="Solano J."/>
            <person name="Bargiela R."/>
            <person name="Golyshina O.V."/>
            <person name="Manteca A."/>
            <person name="Ramos J.L."/>
            <person name="Gallego J.R."/>
            <person name="Llorente I."/>
            <person name="Martins Dos Santos V.A."/>
            <person name="Jensen O.N."/>
            <person name="Pelaez A.I."/>
            <person name="Sanchez J."/>
            <person name="Ferrer M."/>
        </authorList>
    </citation>
    <scope>NUCLEOTIDE SEQUENCE</scope>
</reference>
<evidence type="ECO:0000313" key="3">
    <source>
        <dbReference type="EMBL" id="EQD40878.1"/>
    </source>
</evidence>
<accession>T0Z7A2</accession>
<proteinExistence type="predicted"/>
<dbReference type="AlphaFoldDB" id="T0Z7A2"/>
<sequence>VGEQEFFLEKGFQHEPTRCRDCRSKRRQSAGDGEGGRQLHTVMCASCGVETQVPFKPRLDKPVYCRECFERERATTVQEAQ</sequence>
<protein>
    <submittedName>
        <fullName evidence="3">Uncharacterized protein</fullName>
    </submittedName>
</protein>
<feature type="domain" description="CxxC-x17-CxxC" evidence="2">
    <location>
        <begin position="37"/>
        <end position="73"/>
    </location>
</feature>